<evidence type="ECO:0000313" key="2">
    <source>
        <dbReference type="Proteomes" id="UP001304895"/>
    </source>
</evidence>
<comment type="caution">
    <text evidence="1">The sequence shown here is derived from an EMBL/GenBank/DDBJ whole genome shotgun (WGS) entry which is preliminary data.</text>
</comment>
<dbReference type="EMBL" id="MU853401">
    <property type="protein sequence ID" value="KAK4138771.1"/>
    <property type="molecule type" value="Genomic_DNA"/>
</dbReference>
<dbReference type="Proteomes" id="UP001304895">
    <property type="component" value="Unassembled WGS sequence"/>
</dbReference>
<reference evidence="1" key="1">
    <citation type="journal article" date="2023" name="Mol. Phylogenet. Evol.">
        <title>Genome-scale phylogeny and comparative genomics of the fungal order Sordariales.</title>
        <authorList>
            <person name="Hensen N."/>
            <person name="Bonometti L."/>
            <person name="Westerberg I."/>
            <person name="Brannstrom I.O."/>
            <person name="Guillou S."/>
            <person name="Cros-Aarteil S."/>
            <person name="Calhoun S."/>
            <person name="Haridas S."/>
            <person name="Kuo A."/>
            <person name="Mondo S."/>
            <person name="Pangilinan J."/>
            <person name="Riley R."/>
            <person name="LaButti K."/>
            <person name="Andreopoulos B."/>
            <person name="Lipzen A."/>
            <person name="Chen C."/>
            <person name="Yan M."/>
            <person name="Daum C."/>
            <person name="Ng V."/>
            <person name="Clum A."/>
            <person name="Steindorff A."/>
            <person name="Ohm R.A."/>
            <person name="Martin F."/>
            <person name="Silar P."/>
            <person name="Natvig D.O."/>
            <person name="Lalanne C."/>
            <person name="Gautier V."/>
            <person name="Ament-Velasquez S.L."/>
            <person name="Kruys A."/>
            <person name="Hutchinson M.I."/>
            <person name="Powell A.J."/>
            <person name="Barry K."/>
            <person name="Miller A.N."/>
            <person name="Grigoriev I.V."/>
            <person name="Debuchy R."/>
            <person name="Gladieux P."/>
            <person name="Hiltunen Thoren M."/>
            <person name="Johannesson H."/>
        </authorList>
    </citation>
    <scope>NUCLEOTIDE SEQUENCE</scope>
    <source>
        <strain evidence="1">CBS 123565</strain>
    </source>
</reference>
<dbReference type="AlphaFoldDB" id="A0AAN6ZIK3"/>
<name>A0AAN6ZIK3_9PEZI</name>
<reference evidence="1" key="2">
    <citation type="submission" date="2023-05" db="EMBL/GenBank/DDBJ databases">
        <authorList>
            <consortium name="Lawrence Berkeley National Laboratory"/>
            <person name="Steindorff A."/>
            <person name="Hensen N."/>
            <person name="Bonometti L."/>
            <person name="Westerberg I."/>
            <person name="Brannstrom I.O."/>
            <person name="Guillou S."/>
            <person name="Cros-Aarteil S."/>
            <person name="Calhoun S."/>
            <person name="Haridas S."/>
            <person name="Kuo A."/>
            <person name="Mondo S."/>
            <person name="Pangilinan J."/>
            <person name="Riley R."/>
            <person name="Labutti K."/>
            <person name="Andreopoulos B."/>
            <person name="Lipzen A."/>
            <person name="Chen C."/>
            <person name="Yanf M."/>
            <person name="Daum C."/>
            <person name="Ng V."/>
            <person name="Clum A."/>
            <person name="Ohm R."/>
            <person name="Martin F."/>
            <person name="Silar P."/>
            <person name="Natvig D."/>
            <person name="Lalanne C."/>
            <person name="Gautier V."/>
            <person name="Ament-Velasquez S.L."/>
            <person name="Kruys A."/>
            <person name="Hutchinson M.I."/>
            <person name="Powell A.J."/>
            <person name="Barry K."/>
            <person name="Miller A.N."/>
            <person name="Grigoriev I.V."/>
            <person name="Debuchy R."/>
            <person name="Gladieux P."/>
            <person name="Thoren M.H."/>
            <person name="Johannesson H."/>
        </authorList>
    </citation>
    <scope>NUCLEOTIDE SEQUENCE</scope>
    <source>
        <strain evidence="1">CBS 123565</strain>
    </source>
</reference>
<keyword evidence="2" id="KW-1185">Reference proteome</keyword>
<accession>A0AAN6ZIK3</accession>
<protein>
    <submittedName>
        <fullName evidence="1">Uncharacterized protein</fullName>
    </submittedName>
</protein>
<proteinExistence type="predicted"/>
<sequence>MMSKLPAAVAKGQAFKSAAWAMGNGRAAGAGSYRWSLLECRGVVAIASSSVLGMCLAKTASALNWRRREMHFLECVSVSTNLGSGTDATPPRTGHGHAPKARCRLHDQGRSSGWERLLIGCFGLRHCWKLSLLHMLTARLGLPLYTNQSWEMI</sequence>
<organism evidence="1 2">
    <name type="scientific">Trichocladium antarcticum</name>
    <dbReference type="NCBI Taxonomy" id="1450529"/>
    <lineage>
        <taxon>Eukaryota</taxon>
        <taxon>Fungi</taxon>
        <taxon>Dikarya</taxon>
        <taxon>Ascomycota</taxon>
        <taxon>Pezizomycotina</taxon>
        <taxon>Sordariomycetes</taxon>
        <taxon>Sordariomycetidae</taxon>
        <taxon>Sordariales</taxon>
        <taxon>Chaetomiaceae</taxon>
        <taxon>Trichocladium</taxon>
    </lineage>
</organism>
<gene>
    <name evidence="1" type="ORF">BT67DRAFT_21708</name>
</gene>
<evidence type="ECO:0000313" key="1">
    <source>
        <dbReference type="EMBL" id="KAK4138771.1"/>
    </source>
</evidence>